<keyword evidence="3" id="KW-1185">Reference proteome</keyword>
<sequence>MVSLLPYSIFSKPLSPILPRNAPSRRKKTAAVACLQQQNPKDEKLAPSQSDSLHGFRCNPLLTLRADSVQGLPAAVESESRKVDQNLEEESGQKKASSSPFLSLLNALGFLGSGVLAALYASLQKEKAAADANIESLNVKLKEKAAAIASSGEDIRWDVANGTISGLGKDLQREKKLVEVKRYEAERLEASLREAGNEKRELQDQLKEKLDSLVVLEERINLVSSEVKEKEVNLTNVNSKFIEKEGELEQLSSVYKQAQDQISSLNSEIQNLKDEIVEKEKELELKNTALDGLNDDLSSSRAELDESRKKLDGLLKEYNEFKSSSEKKAALEAELLSEKEEALQQLEGKLKVALDDNLEEELKIVQETLEISRDEASGLEKQLNESRALNKLQTVSNELASAVQKCDSLNKELAAANEKAETAVSNLKEEKNVVSSLKMELKELERQASEENEHGKHHLLSRDLELSNSRVSSLENEKDALVKSLDEQRQVSQEARENMEDAQNLVARLGKERENLESRGKKLEEELASAKGEILRLRNEISVSKTRVMIKNS</sequence>
<comment type="caution">
    <text evidence="2">The sequence shown here is derived from an EMBL/GenBank/DDBJ whole genome shotgun (WGS) entry which is preliminary data.</text>
</comment>
<dbReference type="PANTHER" id="PTHR43941:SF5">
    <property type="entry name" value="ELKS_RAB6-INTERACTING_CAST FAMILY PROTEIN"/>
    <property type="match status" value="1"/>
</dbReference>
<feature type="region of interest" description="Disordered" evidence="1">
    <location>
        <begin position="75"/>
        <end position="94"/>
    </location>
</feature>
<organism evidence="2">
    <name type="scientific">Salvia splendens</name>
    <name type="common">Scarlet sage</name>
    <dbReference type="NCBI Taxonomy" id="180675"/>
    <lineage>
        <taxon>Eukaryota</taxon>
        <taxon>Viridiplantae</taxon>
        <taxon>Streptophyta</taxon>
        <taxon>Embryophyta</taxon>
        <taxon>Tracheophyta</taxon>
        <taxon>Spermatophyta</taxon>
        <taxon>Magnoliopsida</taxon>
        <taxon>eudicotyledons</taxon>
        <taxon>Gunneridae</taxon>
        <taxon>Pentapetalae</taxon>
        <taxon>asterids</taxon>
        <taxon>lamiids</taxon>
        <taxon>Lamiales</taxon>
        <taxon>Lamiaceae</taxon>
        <taxon>Nepetoideae</taxon>
        <taxon>Mentheae</taxon>
        <taxon>Salviinae</taxon>
        <taxon>Salvia</taxon>
        <taxon>Salvia subgen. Calosphace</taxon>
        <taxon>core Calosphace</taxon>
    </lineage>
</organism>
<reference evidence="2" key="1">
    <citation type="submission" date="2018-01" db="EMBL/GenBank/DDBJ databases">
        <authorList>
            <person name="Mao J.F."/>
        </authorList>
    </citation>
    <scope>NUCLEOTIDE SEQUENCE</scope>
    <source>
        <strain evidence="2">Huo1</strain>
        <tissue evidence="2">Leaf</tissue>
    </source>
</reference>
<dbReference type="AlphaFoldDB" id="A0A8X8VTR9"/>
<dbReference type="GO" id="GO:0000796">
    <property type="term" value="C:condensin complex"/>
    <property type="evidence" value="ECO:0007669"/>
    <property type="project" value="TreeGrafter"/>
</dbReference>
<dbReference type="Proteomes" id="UP000298416">
    <property type="component" value="Unassembled WGS sequence"/>
</dbReference>
<feature type="region of interest" description="Disordered" evidence="1">
    <location>
        <begin position="445"/>
        <end position="464"/>
    </location>
</feature>
<dbReference type="GO" id="GO:0007076">
    <property type="term" value="P:mitotic chromosome condensation"/>
    <property type="evidence" value="ECO:0007669"/>
    <property type="project" value="TreeGrafter"/>
</dbReference>
<dbReference type="GO" id="GO:0000785">
    <property type="term" value="C:chromatin"/>
    <property type="evidence" value="ECO:0007669"/>
    <property type="project" value="TreeGrafter"/>
</dbReference>
<name>A0A8X8VTR9_SALSN</name>
<dbReference type="GO" id="GO:0000793">
    <property type="term" value="C:condensed chromosome"/>
    <property type="evidence" value="ECO:0007669"/>
    <property type="project" value="TreeGrafter"/>
</dbReference>
<evidence type="ECO:0000313" key="2">
    <source>
        <dbReference type="EMBL" id="KAG6382218.1"/>
    </source>
</evidence>
<reference evidence="2" key="2">
    <citation type="submission" date="2020-08" db="EMBL/GenBank/DDBJ databases">
        <title>Plant Genome Project.</title>
        <authorList>
            <person name="Zhang R.-G."/>
        </authorList>
    </citation>
    <scope>NUCLEOTIDE SEQUENCE</scope>
    <source>
        <strain evidence="2">Huo1</strain>
        <tissue evidence="2">Leaf</tissue>
    </source>
</reference>
<dbReference type="PANTHER" id="PTHR43941">
    <property type="entry name" value="STRUCTURAL MAINTENANCE OF CHROMOSOMES PROTEIN 2"/>
    <property type="match status" value="1"/>
</dbReference>
<dbReference type="EMBL" id="PNBA02001176">
    <property type="protein sequence ID" value="KAG6382218.1"/>
    <property type="molecule type" value="Genomic_DNA"/>
</dbReference>
<evidence type="ECO:0008006" key="4">
    <source>
        <dbReference type="Google" id="ProtNLM"/>
    </source>
</evidence>
<gene>
    <name evidence="2" type="ORF">SASPL_158148</name>
</gene>
<dbReference type="Gene3D" id="1.10.287.1490">
    <property type="match status" value="1"/>
</dbReference>
<proteinExistence type="predicted"/>
<evidence type="ECO:0000313" key="3">
    <source>
        <dbReference type="Proteomes" id="UP000298416"/>
    </source>
</evidence>
<protein>
    <recommendedName>
        <fullName evidence="4">MAR-binding filament-like protein 1-1</fullName>
    </recommendedName>
</protein>
<dbReference type="GO" id="GO:0003682">
    <property type="term" value="F:chromatin binding"/>
    <property type="evidence" value="ECO:0007669"/>
    <property type="project" value="TreeGrafter"/>
</dbReference>
<accession>A0A8X8VTR9</accession>
<evidence type="ECO:0000256" key="1">
    <source>
        <dbReference type="SAM" id="MobiDB-lite"/>
    </source>
</evidence>